<dbReference type="InterPro" id="IPR004805">
    <property type="entry name" value="DnaE2/DnaE/PolC"/>
</dbReference>
<evidence type="ECO:0000256" key="2">
    <source>
        <dbReference type="ARBA" id="ARBA00022763"/>
    </source>
</evidence>
<dbReference type="Proteomes" id="UP000565155">
    <property type="component" value="Unassembled WGS sequence"/>
</dbReference>
<dbReference type="Gene3D" id="3.20.20.140">
    <property type="entry name" value="Metal-dependent hydrolases"/>
    <property type="match status" value="1"/>
</dbReference>
<dbReference type="InterPro" id="IPR011708">
    <property type="entry name" value="DNA_pol3_alpha_NTPase_dom"/>
</dbReference>
<accession>A0A7Y0N1F6</accession>
<dbReference type="EMBL" id="JABCMA010000572">
    <property type="protein sequence ID" value="NMR77254.1"/>
    <property type="molecule type" value="Genomic_DNA"/>
</dbReference>
<evidence type="ECO:0000256" key="3">
    <source>
        <dbReference type="ARBA" id="ARBA00023204"/>
    </source>
</evidence>
<dbReference type="AlphaFoldDB" id="A0A7Y0N1F6"/>
<keyword evidence="3" id="KW-0234">DNA repair</keyword>
<comment type="caution">
    <text evidence="5">The sequence shown here is derived from an EMBL/GenBank/DDBJ whole genome shotgun (WGS) entry which is preliminary data.</text>
</comment>
<keyword evidence="1" id="KW-0963">Cytoplasm</keyword>
<evidence type="ECO:0000313" key="5">
    <source>
        <dbReference type="EMBL" id="NMR77254.1"/>
    </source>
</evidence>
<name>A0A7Y0N1F6_VIBAL</name>
<keyword evidence="2" id="KW-0227">DNA damage</keyword>
<gene>
    <name evidence="5" type="ORF">HKB35_27120</name>
</gene>
<dbReference type="GO" id="GO:0008408">
    <property type="term" value="F:3'-5' exonuclease activity"/>
    <property type="evidence" value="ECO:0007669"/>
    <property type="project" value="InterPro"/>
</dbReference>
<evidence type="ECO:0000313" key="6">
    <source>
        <dbReference type="Proteomes" id="UP000565155"/>
    </source>
</evidence>
<dbReference type="PANTHER" id="PTHR32294">
    <property type="entry name" value="DNA POLYMERASE III SUBUNIT ALPHA"/>
    <property type="match status" value="1"/>
</dbReference>
<protein>
    <submittedName>
        <fullName evidence="5">Error-prone DNA polymerase</fullName>
    </submittedName>
</protein>
<reference evidence="5 6" key="1">
    <citation type="submission" date="2020-04" db="EMBL/GenBank/DDBJ databases">
        <title>Whole-genome sequencing of Vibrio spp. from China reveals different genetic environments of blaCTX-M-14 among diverse lineages.</title>
        <authorList>
            <person name="Zheng Z."/>
            <person name="Ye L."/>
            <person name="Chen S."/>
        </authorList>
    </citation>
    <scope>NUCLEOTIDE SEQUENCE [LARGE SCALE GENOMIC DNA]</scope>
    <source>
        <strain evidence="5 6">Vb1636</strain>
    </source>
</reference>
<sequence>QLPITACGGVLMHTAERLPLQHILTAIKHGCSVDQLGFERLSNAERALRPLNKLIRIYKPEWLEESKYIADLCEFKLSDLKYEYPTELIPNGYTPNSYLRMLVEQGKERRFPEGVPEDINQTIENELTLIEDLKYHYYFLTIHDIVMFAKQQGILYQGRGSAANSVVCYCLEITAVDPRQISVLFER</sequence>
<dbReference type="PANTHER" id="PTHR32294:SF4">
    <property type="entry name" value="ERROR-PRONE DNA POLYMERASE"/>
    <property type="match status" value="1"/>
</dbReference>
<proteinExistence type="predicted"/>
<evidence type="ECO:0000256" key="1">
    <source>
        <dbReference type="ARBA" id="ARBA00022490"/>
    </source>
</evidence>
<feature type="non-terminal residue" evidence="5">
    <location>
        <position position="1"/>
    </location>
</feature>
<organism evidence="5 6">
    <name type="scientific">Vibrio alginolyticus</name>
    <dbReference type="NCBI Taxonomy" id="663"/>
    <lineage>
        <taxon>Bacteria</taxon>
        <taxon>Pseudomonadati</taxon>
        <taxon>Pseudomonadota</taxon>
        <taxon>Gammaproteobacteria</taxon>
        <taxon>Vibrionales</taxon>
        <taxon>Vibrionaceae</taxon>
        <taxon>Vibrio</taxon>
    </lineage>
</organism>
<dbReference type="Pfam" id="PF07733">
    <property type="entry name" value="DNA_pol3_alpha"/>
    <property type="match status" value="1"/>
</dbReference>
<dbReference type="GO" id="GO:0006281">
    <property type="term" value="P:DNA repair"/>
    <property type="evidence" value="ECO:0007669"/>
    <property type="project" value="UniProtKB-KW"/>
</dbReference>
<dbReference type="GO" id="GO:0006260">
    <property type="term" value="P:DNA replication"/>
    <property type="evidence" value="ECO:0007669"/>
    <property type="project" value="InterPro"/>
</dbReference>
<feature type="non-terminal residue" evidence="5">
    <location>
        <position position="187"/>
    </location>
</feature>
<evidence type="ECO:0000259" key="4">
    <source>
        <dbReference type="Pfam" id="PF07733"/>
    </source>
</evidence>
<feature type="domain" description="Bacterial DNA polymerase III alpha subunit NTPase" evidence="4">
    <location>
        <begin position="97"/>
        <end position="187"/>
    </location>
</feature>